<accession>A0A3P9N0A1</accession>
<dbReference type="Pfam" id="PF08385">
    <property type="entry name" value="DHC_N1"/>
    <property type="match status" value="1"/>
</dbReference>
<dbReference type="PANTHER" id="PTHR46532:SF11">
    <property type="entry name" value="DYNEIN AXONEMAL HEAVY CHAIN 12"/>
    <property type="match status" value="1"/>
</dbReference>
<dbReference type="GO" id="GO:0007018">
    <property type="term" value="P:microtubule-based movement"/>
    <property type="evidence" value="ECO:0007669"/>
    <property type="project" value="InterPro"/>
</dbReference>
<dbReference type="OMA" id="MGIEQIF"/>
<dbReference type="GeneTree" id="ENSGT00940000158880"/>
<dbReference type="GO" id="GO:0045505">
    <property type="term" value="F:dynein intermediate chain binding"/>
    <property type="evidence" value="ECO:0007669"/>
    <property type="project" value="InterPro"/>
</dbReference>
<keyword evidence="3" id="KW-1185">Reference proteome</keyword>
<evidence type="ECO:0000313" key="2">
    <source>
        <dbReference type="Ensembl" id="ENSPREP00000002923.1"/>
    </source>
</evidence>
<evidence type="ECO:0000259" key="1">
    <source>
        <dbReference type="Pfam" id="PF08385"/>
    </source>
</evidence>
<proteinExistence type="predicted"/>
<dbReference type="GO" id="GO:0051959">
    <property type="term" value="F:dynein light intermediate chain binding"/>
    <property type="evidence" value="ECO:0007669"/>
    <property type="project" value="InterPro"/>
</dbReference>
<dbReference type="AlphaFoldDB" id="A0A3P9N0A1"/>
<dbReference type="GO" id="GO:0005858">
    <property type="term" value="C:axonemal dynein complex"/>
    <property type="evidence" value="ECO:0007669"/>
    <property type="project" value="TreeGrafter"/>
</dbReference>
<dbReference type="PANTHER" id="PTHR46532">
    <property type="entry name" value="MALE FERTILITY FACTOR KL5"/>
    <property type="match status" value="1"/>
</dbReference>
<dbReference type="Ensembl" id="ENSPRET00000002974.1">
    <property type="protein sequence ID" value="ENSPREP00000002923.1"/>
    <property type="gene ID" value="ENSPREG00000002101.1"/>
</dbReference>
<protein>
    <recommendedName>
        <fullName evidence="1">Dynein heavy chain tail domain-containing protein</fullName>
    </recommendedName>
</protein>
<reference evidence="2" key="2">
    <citation type="submission" date="2025-08" db="UniProtKB">
        <authorList>
            <consortium name="Ensembl"/>
        </authorList>
    </citation>
    <scope>IDENTIFICATION</scope>
    <source>
        <strain evidence="2">Guanapo</strain>
    </source>
</reference>
<organism evidence="2 3">
    <name type="scientific">Poecilia reticulata</name>
    <name type="common">Guppy</name>
    <name type="synonym">Acanthophacelus reticulatus</name>
    <dbReference type="NCBI Taxonomy" id="8081"/>
    <lineage>
        <taxon>Eukaryota</taxon>
        <taxon>Metazoa</taxon>
        <taxon>Chordata</taxon>
        <taxon>Craniata</taxon>
        <taxon>Vertebrata</taxon>
        <taxon>Euteleostomi</taxon>
        <taxon>Actinopterygii</taxon>
        <taxon>Neopterygii</taxon>
        <taxon>Teleostei</taxon>
        <taxon>Neoteleostei</taxon>
        <taxon>Acanthomorphata</taxon>
        <taxon>Ovalentaria</taxon>
        <taxon>Atherinomorphae</taxon>
        <taxon>Cyprinodontiformes</taxon>
        <taxon>Poeciliidae</taxon>
        <taxon>Poeciliinae</taxon>
        <taxon>Poecilia</taxon>
    </lineage>
</organism>
<feature type="domain" description="Dynein heavy chain tail" evidence="1">
    <location>
        <begin position="13"/>
        <end position="344"/>
    </location>
</feature>
<dbReference type="Proteomes" id="UP000242638">
    <property type="component" value="Unassembled WGS sequence"/>
</dbReference>
<dbReference type="InterPro" id="IPR026983">
    <property type="entry name" value="DHC"/>
</dbReference>
<evidence type="ECO:0000313" key="3">
    <source>
        <dbReference type="Proteomes" id="UP000242638"/>
    </source>
</evidence>
<name>A0A3P9N0A1_POERE</name>
<dbReference type="STRING" id="8081.ENSPREP00000002923"/>
<dbReference type="InterPro" id="IPR013594">
    <property type="entry name" value="Dynein_heavy_tail"/>
</dbReference>
<reference evidence="2" key="3">
    <citation type="submission" date="2025-09" db="UniProtKB">
        <authorList>
            <consortium name="Ensembl"/>
        </authorList>
    </citation>
    <scope>IDENTIFICATION</scope>
    <source>
        <strain evidence="2">Guanapo</strain>
    </source>
</reference>
<reference evidence="3" key="1">
    <citation type="submission" date="2013-11" db="EMBL/GenBank/DDBJ databases">
        <title>The genomic landscape of the Guanapo guppy.</title>
        <authorList>
            <person name="Kuenstner A."/>
            <person name="Dreyer C."/>
        </authorList>
    </citation>
    <scope>NUCLEOTIDE SEQUENCE</scope>
    <source>
        <strain evidence="3">Guanapo</strain>
    </source>
</reference>
<sequence length="414" mass="48262">FWTLSFYARTLAHTIETQVIIWSSLIQKILNQDSSDLLQTGCNPEPGVEIRFWASRKSNLEGIHHQLQSPSVEIMARVLEVMDSSYHPAISTLIGNVSNALKEAQDVDLYLQPLDAQLSQLKNNGFIDMEKCTPAVFHTLFLIWTNCQYYQRPARIVVLLQKLCNLFIEQASAYLPDDLLHREDTEDSLLIIKKVVKALRCVRESYQAQKEKLARQKSYPPWDFPSAMAFSRYNQFINRMLQLENLFETMLEFQMMEKLELGGIRGRFYSEQVAKIHNEFTNHCQVLKYSKYNPLDLTSQPKQTAFEDDYNTFKRRIADFELRLANLLCLAFKDCAGLESALKVCFCLLFEHMIVKWLLTFLSPYLFIFLQVDSGVMKNMAHTSGVLKWAKMLKERIETPWEQFRLLFNMSVKI</sequence>